<protein>
    <submittedName>
        <fullName evidence="3">Phosphatidic acid phosphatase domain-containing protein, PAP2 family</fullName>
    </submittedName>
</protein>
<feature type="transmembrane region" description="Helical" evidence="1">
    <location>
        <begin position="16"/>
        <end position="36"/>
    </location>
</feature>
<dbReference type="SUPFAM" id="SSF48317">
    <property type="entry name" value="Acid phosphatase/Vanadium-dependent haloperoxidase"/>
    <property type="match status" value="1"/>
</dbReference>
<dbReference type="InterPro" id="IPR000326">
    <property type="entry name" value="PAP2/HPO"/>
</dbReference>
<sequence>MKNKHKITREIPKKSLVKYLLGLFIAVLFFIVFMNFSTKVRGISEGIYFDKLILSRIHNHINQDIKNIMIFISFLGSAKFYLPLCSFLTIYLLRKKHYIESIGLINGVLGSAIVNFVLKRYYVRVRPEMYFQVQETGYSFPSGHSMVAISFYFICTYLLVRNRPWDIKKIIIWMSTIVFVTLIGFSRIYLGVHWPTDVIGGLSLGFVWLYFNIVLVELLHKKYKKPIR</sequence>
<keyword evidence="1" id="KW-0472">Membrane</keyword>
<dbReference type="eggNOG" id="COG0671">
    <property type="taxonomic scope" value="Bacteria"/>
</dbReference>
<reference evidence="3 4" key="1">
    <citation type="journal article" date="2012" name="PLoS ONE">
        <title>The purine-utilizing bacterium Clostridium acidurici 9a: a genome-guided metabolic reconsideration.</title>
        <authorList>
            <person name="Hartwich K."/>
            <person name="Poehlein A."/>
            <person name="Daniel R."/>
        </authorList>
    </citation>
    <scope>NUCLEOTIDE SEQUENCE [LARGE SCALE GENOMIC DNA]</scope>
    <source>
        <strain evidence="4">ATCC 7906 / DSM 604 / BCRC 14475 / CIP 104303 / KCTC 5404 / NCIMB 10678 / 9a</strain>
    </source>
</reference>
<dbReference type="HOGENOM" id="CLU_072573_3_3_9"/>
<gene>
    <name evidence="3" type="ordered locus">Curi_c22250</name>
</gene>
<feature type="transmembrane region" description="Helical" evidence="1">
    <location>
        <begin position="98"/>
        <end position="118"/>
    </location>
</feature>
<dbReference type="Proteomes" id="UP000006094">
    <property type="component" value="Chromosome"/>
</dbReference>
<dbReference type="EMBL" id="CP003326">
    <property type="protein sequence ID" value="AFS79228.1"/>
    <property type="molecule type" value="Genomic_DNA"/>
</dbReference>
<keyword evidence="1" id="KW-0812">Transmembrane</keyword>
<dbReference type="InterPro" id="IPR036938">
    <property type="entry name" value="PAP2/HPO_sf"/>
</dbReference>
<proteinExistence type="predicted"/>
<evidence type="ECO:0000256" key="1">
    <source>
        <dbReference type="SAM" id="Phobius"/>
    </source>
</evidence>
<feature type="transmembrane region" description="Helical" evidence="1">
    <location>
        <begin position="171"/>
        <end position="192"/>
    </location>
</feature>
<organism evidence="3 4">
    <name type="scientific">Gottschalkia acidurici (strain ATCC 7906 / DSM 604 / BCRC 14475 / CIP 104303 / KCTC 5404 / NCIMB 10678 / 9a)</name>
    <name type="common">Clostridium acidurici</name>
    <dbReference type="NCBI Taxonomy" id="1128398"/>
    <lineage>
        <taxon>Bacteria</taxon>
        <taxon>Bacillati</taxon>
        <taxon>Bacillota</taxon>
        <taxon>Tissierellia</taxon>
        <taxon>Tissierellales</taxon>
        <taxon>Gottschalkiaceae</taxon>
        <taxon>Gottschalkia</taxon>
    </lineage>
</organism>
<feature type="domain" description="Phosphatidic acid phosphatase type 2/haloperoxidase" evidence="2">
    <location>
        <begin position="102"/>
        <end position="213"/>
    </location>
</feature>
<keyword evidence="1" id="KW-1133">Transmembrane helix</keyword>
<dbReference type="Pfam" id="PF01569">
    <property type="entry name" value="PAP2"/>
    <property type="match status" value="1"/>
</dbReference>
<dbReference type="STRING" id="1128398.Curi_c22250"/>
<dbReference type="PANTHER" id="PTHR14969">
    <property type="entry name" value="SPHINGOSINE-1-PHOSPHATE PHOSPHOHYDROLASE"/>
    <property type="match status" value="1"/>
</dbReference>
<evidence type="ECO:0000313" key="3">
    <source>
        <dbReference type="EMBL" id="AFS79228.1"/>
    </source>
</evidence>
<accession>K0AZK3</accession>
<name>K0AZK3_GOTA9</name>
<feature type="transmembrane region" description="Helical" evidence="1">
    <location>
        <begin position="138"/>
        <end position="159"/>
    </location>
</feature>
<dbReference type="RefSeq" id="WP_014968364.1">
    <property type="nucleotide sequence ID" value="NC_018664.1"/>
</dbReference>
<dbReference type="CDD" id="cd03392">
    <property type="entry name" value="PAP2_like_2"/>
    <property type="match status" value="1"/>
</dbReference>
<dbReference type="Gene3D" id="1.20.144.10">
    <property type="entry name" value="Phosphatidic acid phosphatase type 2/haloperoxidase"/>
    <property type="match status" value="1"/>
</dbReference>
<dbReference type="PANTHER" id="PTHR14969:SF13">
    <property type="entry name" value="AT30094P"/>
    <property type="match status" value="1"/>
</dbReference>
<dbReference type="OrthoDB" id="9789113at2"/>
<evidence type="ECO:0000259" key="2">
    <source>
        <dbReference type="SMART" id="SM00014"/>
    </source>
</evidence>
<dbReference type="KEGG" id="cad:Curi_c22250"/>
<feature type="transmembrane region" description="Helical" evidence="1">
    <location>
        <begin position="68"/>
        <end position="91"/>
    </location>
</feature>
<keyword evidence="4" id="KW-1185">Reference proteome</keyword>
<dbReference type="AlphaFoldDB" id="K0AZK3"/>
<evidence type="ECO:0000313" key="4">
    <source>
        <dbReference type="Proteomes" id="UP000006094"/>
    </source>
</evidence>
<feature type="transmembrane region" description="Helical" evidence="1">
    <location>
        <begin position="198"/>
        <end position="219"/>
    </location>
</feature>
<dbReference type="SMART" id="SM00014">
    <property type="entry name" value="acidPPc"/>
    <property type="match status" value="1"/>
</dbReference>